<gene>
    <name evidence="2" type="primary">Acey_s0316.g2277</name>
    <name evidence="2" type="ORF">Y032_0316g2277</name>
</gene>
<evidence type="ECO:0000313" key="2">
    <source>
        <dbReference type="EMBL" id="EYB84424.1"/>
    </source>
</evidence>
<keyword evidence="3" id="KW-1185">Reference proteome</keyword>
<feature type="compositionally biased region" description="Polar residues" evidence="1">
    <location>
        <begin position="47"/>
        <end position="60"/>
    </location>
</feature>
<feature type="region of interest" description="Disordered" evidence="1">
    <location>
        <begin position="47"/>
        <end position="90"/>
    </location>
</feature>
<dbReference type="AlphaFoldDB" id="A0A016S2F5"/>
<reference evidence="3" key="1">
    <citation type="journal article" date="2015" name="Nat. Genet.">
        <title>The genome and transcriptome of the zoonotic hookworm Ancylostoma ceylanicum identify infection-specific gene families.</title>
        <authorList>
            <person name="Schwarz E.M."/>
            <person name="Hu Y."/>
            <person name="Antoshechkin I."/>
            <person name="Miller M.M."/>
            <person name="Sternberg P.W."/>
            <person name="Aroian R.V."/>
        </authorList>
    </citation>
    <scope>NUCLEOTIDE SEQUENCE</scope>
    <source>
        <strain evidence="3">HY135</strain>
    </source>
</reference>
<feature type="compositionally biased region" description="Basic residues" evidence="1">
    <location>
        <begin position="65"/>
        <end position="84"/>
    </location>
</feature>
<organism evidence="2 3">
    <name type="scientific">Ancylostoma ceylanicum</name>
    <dbReference type="NCBI Taxonomy" id="53326"/>
    <lineage>
        <taxon>Eukaryota</taxon>
        <taxon>Metazoa</taxon>
        <taxon>Ecdysozoa</taxon>
        <taxon>Nematoda</taxon>
        <taxon>Chromadorea</taxon>
        <taxon>Rhabditida</taxon>
        <taxon>Rhabditina</taxon>
        <taxon>Rhabditomorpha</taxon>
        <taxon>Strongyloidea</taxon>
        <taxon>Ancylostomatidae</taxon>
        <taxon>Ancylostomatinae</taxon>
        <taxon>Ancylostoma</taxon>
    </lineage>
</organism>
<evidence type="ECO:0000313" key="3">
    <source>
        <dbReference type="Proteomes" id="UP000024635"/>
    </source>
</evidence>
<evidence type="ECO:0000256" key="1">
    <source>
        <dbReference type="SAM" id="MobiDB-lite"/>
    </source>
</evidence>
<protein>
    <submittedName>
        <fullName evidence="2">Uncharacterized protein</fullName>
    </submittedName>
</protein>
<sequence length="116" mass="12831">MDYLLLRTRFSFLCKGEKAVKFKELILEPAINRDLFTLKAGHQENSVHNSMNTIGSLGISTTTPKKPRAPKPLRRVSRNPKAKAAKVEGDHGLTSELAKGCNDVIKEDIEEGRASV</sequence>
<dbReference type="OrthoDB" id="5873297at2759"/>
<dbReference type="EMBL" id="JARK01001652">
    <property type="protein sequence ID" value="EYB84424.1"/>
    <property type="molecule type" value="Genomic_DNA"/>
</dbReference>
<proteinExistence type="predicted"/>
<name>A0A016S2F5_9BILA</name>
<dbReference type="Proteomes" id="UP000024635">
    <property type="component" value="Unassembled WGS sequence"/>
</dbReference>
<comment type="caution">
    <text evidence="2">The sequence shown here is derived from an EMBL/GenBank/DDBJ whole genome shotgun (WGS) entry which is preliminary data.</text>
</comment>
<accession>A0A016S2F5</accession>